<dbReference type="Proteomes" id="UP000035680">
    <property type="component" value="Unassembled WGS sequence"/>
</dbReference>
<reference evidence="2" key="1">
    <citation type="submission" date="2014-07" db="EMBL/GenBank/DDBJ databases">
        <authorList>
            <person name="Martin A.A"/>
            <person name="De Silva N."/>
        </authorList>
    </citation>
    <scope>NUCLEOTIDE SEQUENCE</scope>
</reference>
<keyword evidence="2" id="KW-1185">Reference proteome</keyword>
<evidence type="ECO:0000313" key="3">
    <source>
        <dbReference type="WBParaSite" id="SVE_1865000.1"/>
    </source>
</evidence>
<accession>A0A0K0G1Q8</accession>
<organism evidence="2 3">
    <name type="scientific">Strongyloides venezuelensis</name>
    <name type="common">Threadworm</name>
    <dbReference type="NCBI Taxonomy" id="75913"/>
    <lineage>
        <taxon>Eukaryota</taxon>
        <taxon>Metazoa</taxon>
        <taxon>Ecdysozoa</taxon>
        <taxon>Nematoda</taxon>
        <taxon>Chromadorea</taxon>
        <taxon>Rhabditida</taxon>
        <taxon>Tylenchina</taxon>
        <taxon>Panagrolaimomorpha</taxon>
        <taxon>Strongyloidoidea</taxon>
        <taxon>Strongyloididae</taxon>
        <taxon>Strongyloides</taxon>
    </lineage>
</organism>
<dbReference type="WBParaSite" id="SVE_1865000.1">
    <property type="protein sequence ID" value="SVE_1865000.1"/>
    <property type="gene ID" value="SVE_1865000"/>
</dbReference>
<reference evidence="3" key="2">
    <citation type="submission" date="2015-08" db="UniProtKB">
        <authorList>
            <consortium name="WormBaseParasite"/>
        </authorList>
    </citation>
    <scope>IDENTIFICATION</scope>
</reference>
<keyword evidence="1" id="KW-0812">Transmembrane</keyword>
<evidence type="ECO:0000256" key="1">
    <source>
        <dbReference type="SAM" id="Phobius"/>
    </source>
</evidence>
<proteinExistence type="predicted"/>
<name>A0A0K0G1Q8_STRVS</name>
<keyword evidence="1" id="KW-0472">Membrane</keyword>
<protein>
    <submittedName>
        <fullName evidence="3">Uncharacterized protein</fullName>
    </submittedName>
</protein>
<sequence length="159" mass="18993">MKSIIFVFIINYILFISKSLLFVTSLRQSYKVPIYNNDYLLSWDIDKNTSVIPTFKLTYYPINMCLLERNIKTERYEEKLLFPFSTIDSTRIRRREKKISKFDVKLFYHGMLYILFFVALPSIFLSNLDEYYKTNKKNSKLIEASKFSSTKQIKLTIAN</sequence>
<feature type="transmembrane region" description="Helical" evidence="1">
    <location>
        <begin position="6"/>
        <end position="26"/>
    </location>
</feature>
<evidence type="ECO:0000313" key="2">
    <source>
        <dbReference type="Proteomes" id="UP000035680"/>
    </source>
</evidence>
<keyword evidence="1" id="KW-1133">Transmembrane helix</keyword>
<dbReference type="AlphaFoldDB" id="A0A0K0G1Q8"/>
<feature type="transmembrane region" description="Helical" evidence="1">
    <location>
        <begin position="106"/>
        <end position="125"/>
    </location>
</feature>